<evidence type="ECO:0000256" key="2">
    <source>
        <dbReference type="ARBA" id="ARBA00023125"/>
    </source>
</evidence>
<dbReference type="InterPro" id="IPR036271">
    <property type="entry name" value="Tet_transcr_reg_TetR-rel_C_sf"/>
</dbReference>
<evidence type="ECO:0000256" key="1">
    <source>
        <dbReference type="ARBA" id="ARBA00023015"/>
    </source>
</evidence>
<name>A0AAU7VVM2_9MICO</name>
<evidence type="ECO:0000313" key="6">
    <source>
        <dbReference type="EMBL" id="XBX77870.1"/>
    </source>
</evidence>
<feature type="domain" description="HTH tetR-type" evidence="5">
    <location>
        <begin position="26"/>
        <end position="86"/>
    </location>
</feature>
<gene>
    <name evidence="6" type="ORF">ABS642_18445</name>
</gene>
<keyword evidence="3" id="KW-0804">Transcription</keyword>
<proteinExistence type="predicted"/>
<dbReference type="InterPro" id="IPR009057">
    <property type="entry name" value="Homeodomain-like_sf"/>
</dbReference>
<dbReference type="InterPro" id="IPR001647">
    <property type="entry name" value="HTH_TetR"/>
</dbReference>
<accession>A0AAU7VVM2</accession>
<evidence type="ECO:0000259" key="5">
    <source>
        <dbReference type="PROSITE" id="PS50977"/>
    </source>
</evidence>
<keyword evidence="2 4" id="KW-0238">DNA-binding</keyword>
<sequence>MRGWEHDVDVARRALPRRRGPSATTPARRAEIVEAALASFAEHGYERASLRDIAARAGLTHAALLRHFSGKDELLPAALAQREAHEEDLASRIMTAHVPGEQILSAVLADEFAESDFQRNWLALTVAATNPEHPAHEFFLGRRERMRSRFTDGPLPTKEDELLTADEKITLVLAMVDGLRIQALLDPSRDALGLLTIFMKLIAAQPPAAEPEH</sequence>
<dbReference type="PANTHER" id="PTHR30055:SF234">
    <property type="entry name" value="HTH-TYPE TRANSCRIPTIONAL REGULATOR BETI"/>
    <property type="match status" value="1"/>
</dbReference>
<feature type="DNA-binding region" description="H-T-H motif" evidence="4">
    <location>
        <begin position="49"/>
        <end position="68"/>
    </location>
</feature>
<dbReference type="Gene3D" id="1.10.357.10">
    <property type="entry name" value="Tetracycline Repressor, domain 2"/>
    <property type="match status" value="1"/>
</dbReference>
<dbReference type="AlphaFoldDB" id="A0AAU7VVM2"/>
<dbReference type="RefSeq" id="WP_350351282.1">
    <property type="nucleotide sequence ID" value="NZ_CP158357.1"/>
</dbReference>
<dbReference type="InterPro" id="IPR050109">
    <property type="entry name" value="HTH-type_TetR-like_transc_reg"/>
</dbReference>
<dbReference type="Pfam" id="PF00440">
    <property type="entry name" value="TetR_N"/>
    <property type="match status" value="1"/>
</dbReference>
<organism evidence="6">
    <name type="scientific">Microbacterium sp. A8/3-1</name>
    <dbReference type="NCBI Taxonomy" id="3160749"/>
    <lineage>
        <taxon>Bacteria</taxon>
        <taxon>Bacillati</taxon>
        <taxon>Actinomycetota</taxon>
        <taxon>Actinomycetes</taxon>
        <taxon>Micrococcales</taxon>
        <taxon>Microbacteriaceae</taxon>
        <taxon>Microbacterium</taxon>
    </lineage>
</organism>
<dbReference type="SUPFAM" id="SSF48498">
    <property type="entry name" value="Tetracyclin repressor-like, C-terminal domain"/>
    <property type="match status" value="1"/>
</dbReference>
<dbReference type="GO" id="GO:0003700">
    <property type="term" value="F:DNA-binding transcription factor activity"/>
    <property type="evidence" value="ECO:0007669"/>
    <property type="project" value="TreeGrafter"/>
</dbReference>
<dbReference type="PANTHER" id="PTHR30055">
    <property type="entry name" value="HTH-TYPE TRANSCRIPTIONAL REGULATOR RUTR"/>
    <property type="match status" value="1"/>
</dbReference>
<dbReference type="GO" id="GO:0000976">
    <property type="term" value="F:transcription cis-regulatory region binding"/>
    <property type="evidence" value="ECO:0007669"/>
    <property type="project" value="TreeGrafter"/>
</dbReference>
<reference evidence="6" key="1">
    <citation type="submission" date="2024-06" db="EMBL/GenBank/DDBJ databases">
        <title>Draft genome sequence of Microbacterium sp. strain A8/3-1, isolated from Oxytropis tragacanthoides Fisch. ex DC. Root nodules in the Altai region of Russia.</title>
        <authorList>
            <person name="Sazanova A."/>
            <person name="Guro P."/>
            <person name="Kuznetsova I."/>
            <person name="Belimov A."/>
            <person name="Safronova V."/>
        </authorList>
    </citation>
    <scope>NUCLEOTIDE SEQUENCE</scope>
    <source>
        <strain evidence="6">A8/3-1</strain>
    </source>
</reference>
<protein>
    <submittedName>
        <fullName evidence="6">TetR/AcrR family transcriptional regulator</fullName>
    </submittedName>
</protein>
<dbReference type="EMBL" id="CP158357">
    <property type="protein sequence ID" value="XBX77870.1"/>
    <property type="molecule type" value="Genomic_DNA"/>
</dbReference>
<keyword evidence="1" id="KW-0805">Transcription regulation</keyword>
<dbReference type="PROSITE" id="PS50977">
    <property type="entry name" value="HTH_TETR_2"/>
    <property type="match status" value="1"/>
</dbReference>
<evidence type="ECO:0000256" key="3">
    <source>
        <dbReference type="ARBA" id="ARBA00023163"/>
    </source>
</evidence>
<dbReference type="SUPFAM" id="SSF46689">
    <property type="entry name" value="Homeodomain-like"/>
    <property type="match status" value="1"/>
</dbReference>
<dbReference type="PRINTS" id="PR00455">
    <property type="entry name" value="HTHTETR"/>
</dbReference>
<evidence type="ECO:0000256" key="4">
    <source>
        <dbReference type="PROSITE-ProRule" id="PRU00335"/>
    </source>
</evidence>